<evidence type="ECO:0000313" key="2">
    <source>
        <dbReference type="Proteomes" id="UP000054166"/>
    </source>
</evidence>
<evidence type="ECO:0000313" key="1">
    <source>
        <dbReference type="EMBL" id="KIM80625.1"/>
    </source>
</evidence>
<sequence length="62" mass="7062">MPSHIAPVPDRRGLDERVASCTLNIQLKAGNMYQRLSLICRPRLHIISTIRLPRKELAVDPM</sequence>
<protein>
    <submittedName>
        <fullName evidence="1">Uncharacterized protein</fullName>
    </submittedName>
</protein>
<dbReference type="EMBL" id="KN833003">
    <property type="protein sequence ID" value="KIM80625.1"/>
    <property type="molecule type" value="Genomic_DNA"/>
</dbReference>
<keyword evidence="2" id="KW-1185">Reference proteome</keyword>
<proteinExistence type="predicted"/>
<dbReference type="InParanoid" id="A0A0C3F7M6"/>
<reference evidence="2" key="2">
    <citation type="submission" date="2015-01" db="EMBL/GenBank/DDBJ databases">
        <title>Evolutionary Origins and Diversification of the Mycorrhizal Mutualists.</title>
        <authorList>
            <consortium name="DOE Joint Genome Institute"/>
            <consortium name="Mycorrhizal Genomics Consortium"/>
            <person name="Kohler A."/>
            <person name="Kuo A."/>
            <person name="Nagy L.G."/>
            <person name="Floudas D."/>
            <person name="Copeland A."/>
            <person name="Barry K.W."/>
            <person name="Cichocki N."/>
            <person name="Veneault-Fourrey C."/>
            <person name="LaButti K."/>
            <person name="Lindquist E.A."/>
            <person name="Lipzen A."/>
            <person name="Lundell T."/>
            <person name="Morin E."/>
            <person name="Murat C."/>
            <person name="Riley R."/>
            <person name="Ohm R."/>
            <person name="Sun H."/>
            <person name="Tunlid A."/>
            <person name="Henrissat B."/>
            <person name="Grigoriev I.V."/>
            <person name="Hibbett D.S."/>
            <person name="Martin F."/>
        </authorList>
    </citation>
    <scope>NUCLEOTIDE SEQUENCE [LARGE SCALE GENOMIC DNA]</scope>
    <source>
        <strain evidence="2">F 1598</strain>
    </source>
</reference>
<dbReference type="HOGENOM" id="CLU_2904975_0_0_1"/>
<reference evidence="1 2" key="1">
    <citation type="submission" date="2014-04" db="EMBL/GenBank/DDBJ databases">
        <authorList>
            <consortium name="DOE Joint Genome Institute"/>
            <person name="Kuo A."/>
            <person name="Tarkka M."/>
            <person name="Buscot F."/>
            <person name="Kohler A."/>
            <person name="Nagy L.G."/>
            <person name="Floudas D."/>
            <person name="Copeland A."/>
            <person name="Barry K.W."/>
            <person name="Cichocki N."/>
            <person name="Veneault-Fourrey C."/>
            <person name="LaButti K."/>
            <person name="Lindquist E.A."/>
            <person name="Lipzen A."/>
            <person name="Lundell T."/>
            <person name="Morin E."/>
            <person name="Murat C."/>
            <person name="Sun H."/>
            <person name="Tunlid A."/>
            <person name="Henrissat B."/>
            <person name="Grigoriev I.V."/>
            <person name="Hibbett D.S."/>
            <person name="Martin F."/>
            <person name="Nordberg H.P."/>
            <person name="Cantor M.N."/>
            <person name="Hua S.X."/>
        </authorList>
    </citation>
    <scope>NUCLEOTIDE SEQUENCE [LARGE SCALE GENOMIC DNA]</scope>
    <source>
        <strain evidence="1 2">F 1598</strain>
    </source>
</reference>
<accession>A0A0C3F7M6</accession>
<dbReference type="AlphaFoldDB" id="A0A0C3F7M6"/>
<gene>
    <name evidence="1" type="ORF">PILCRDRAFT_822366</name>
</gene>
<name>A0A0C3F7M6_PILCF</name>
<organism evidence="1 2">
    <name type="scientific">Piloderma croceum (strain F 1598)</name>
    <dbReference type="NCBI Taxonomy" id="765440"/>
    <lineage>
        <taxon>Eukaryota</taxon>
        <taxon>Fungi</taxon>
        <taxon>Dikarya</taxon>
        <taxon>Basidiomycota</taxon>
        <taxon>Agaricomycotina</taxon>
        <taxon>Agaricomycetes</taxon>
        <taxon>Agaricomycetidae</taxon>
        <taxon>Atheliales</taxon>
        <taxon>Atheliaceae</taxon>
        <taxon>Piloderma</taxon>
    </lineage>
</organism>
<dbReference type="Proteomes" id="UP000054166">
    <property type="component" value="Unassembled WGS sequence"/>
</dbReference>